<dbReference type="EMBL" id="LYDR01000158">
    <property type="protein sequence ID" value="ODA27921.1"/>
    <property type="molecule type" value="Genomic_DNA"/>
</dbReference>
<evidence type="ECO:0008006" key="3">
    <source>
        <dbReference type="Google" id="ProtNLM"/>
    </source>
</evidence>
<evidence type="ECO:0000313" key="1">
    <source>
        <dbReference type="EMBL" id="ODA27921.1"/>
    </source>
</evidence>
<gene>
    <name evidence="1" type="ORF">A6X21_13635</name>
</gene>
<evidence type="ECO:0000313" key="2">
    <source>
        <dbReference type="Proteomes" id="UP000094828"/>
    </source>
</evidence>
<keyword evidence="2" id="KW-1185">Reference proteome</keyword>
<proteinExistence type="predicted"/>
<comment type="caution">
    <text evidence="1">The sequence shown here is derived from an EMBL/GenBank/DDBJ whole genome shotgun (WGS) entry which is preliminary data.</text>
</comment>
<accession>A0A1C3E3U9</accession>
<name>A0A1C3E3U9_9PLAN</name>
<dbReference type="InterPro" id="IPR010838">
    <property type="entry name" value="DUF1444"/>
</dbReference>
<protein>
    <recommendedName>
        <fullName evidence="3">DUF1444 family protein</fullName>
    </recommendedName>
</protein>
<dbReference type="AlphaFoldDB" id="A0A1C3E3U9"/>
<dbReference type="STRING" id="1841610.A6X21_13635"/>
<reference evidence="1 2" key="1">
    <citation type="submission" date="2016-05" db="EMBL/GenBank/DDBJ databases">
        <title>Genomic and physiological characterization of Planctopirus sp. isolated from fresh water lake.</title>
        <authorList>
            <person name="Subhash Y."/>
            <person name="Ramana C."/>
        </authorList>
    </citation>
    <scope>NUCLEOTIDE SEQUENCE [LARGE SCALE GENOMIC DNA]</scope>
    <source>
        <strain evidence="1 2">JC280</strain>
    </source>
</reference>
<dbReference type="Proteomes" id="UP000094828">
    <property type="component" value="Unassembled WGS sequence"/>
</dbReference>
<dbReference type="OrthoDB" id="255990at2"/>
<organism evidence="1 2">
    <name type="scientific">Planctopirus hydrillae</name>
    <dbReference type="NCBI Taxonomy" id="1841610"/>
    <lineage>
        <taxon>Bacteria</taxon>
        <taxon>Pseudomonadati</taxon>
        <taxon>Planctomycetota</taxon>
        <taxon>Planctomycetia</taxon>
        <taxon>Planctomycetales</taxon>
        <taxon>Planctomycetaceae</taxon>
        <taxon>Planctopirus</taxon>
    </lineage>
</organism>
<dbReference type="RefSeq" id="WP_068852842.1">
    <property type="nucleotide sequence ID" value="NZ_LYDR01000158.1"/>
</dbReference>
<sequence length="446" mass="50510">MDNAEPLEHWTSHIGLFGWYKLAFPPSWSLIERQGHVLLRPAEGQATLSLTVSWSNQPAEPQSALKKLLIDKYAHRRRMQVRGSAHPGNNTGWHCGETLLQPPASFWKRLWERGNWQKFQVTVVAEGHLLLVAELLQGTDVDHEFQTLAQVVIQTLKLNPAPCDPPNVFIARAVDFIRQAHPDLNCQQAGDLQIHLGGSTVSLVNFYREYLHRPNYFEAILENAVGTLVNLQKETSGNFRPRRESVVHRLIPMLYPQKSIRNAVGPGLFDTDHWEGGPLQLATREANELGFVCEGFAADLAMTYVVDEEQAYWYVQPAQLEDWEMTYEELRSIALENLDRHFEAHPMEMTVIESEHGPAVAMPTKPDAYNAARLASESFRERLRLLLGGSCVVGVPNRDFFVAVSLSCEETVEQIRERVTVDHHQMTHPLTSRLLLITADGVSEYV</sequence>
<dbReference type="Pfam" id="PF07285">
    <property type="entry name" value="DUF1444"/>
    <property type="match status" value="1"/>
</dbReference>